<evidence type="ECO:0000313" key="2">
    <source>
        <dbReference type="EMBL" id="GBP84167.1"/>
    </source>
</evidence>
<dbReference type="AlphaFoldDB" id="A0A4C1ZC20"/>
<name>A0A4C1ZC20_EUMVA</name>
<dbReference type="Proteomes" id="UP000299102">
    <property type="component" value="Unassembled WGS sequence"/>
</dbReference>
<protein>
    <submittedName>
        <fullName evidence="2">Uncharacterized protein</fullName>
    </submittedName>
</protein>
<reference evidence="2 3" key="1">
    <citation type="journal article" date="2019" name="Commun. Biol.">
        <title>The bagworm genome reveals a unique fibroin gene that provides high tensile strength.</title>
        <authorList>
            <person name="Kono N."/>
            <person name="Nakamura H."/>
            <person name="Ohtoshi R."/>
            <person name="Tomita M."/>
            <person name="Numata K."/>
            <person name="Arakawa K."/>
        </authorList>
    </citation>
    <scope>NUCLEOTIDE SEQUENCE [LARGE SCALE GENOMIC DNA]</scope>
</reference>
<dbReference type="EMBL" id="BGZK01001662">
    <property type="protein sequence ID" value="GBP84167.1"/>
    <property type="molecule type" value="Genomic_DNA"/>
</dbReference>
<evidence type="ECO:0000313" key="3">
    <source>
        <dbReference type="Proteomes" id="UP000299102"/>
    </source>
</evidence>
<keyword evidence="3" id="KW-1185">Reference proteome</keyword>
<feature type="region of interest" description="Disordered" evidence="1">
    <location>
        <begin position="1"/>
        <end position="34"/>
    </location>
</feature>
<gene>
    <name evidence="2" type="ORF">EVAR_36684_1</name>
</gene>
<evidence type="ECO:0000256" key="1">
    <source>
        <dbReference type="SAM" id="MobiDB-lite"/>
    </source>
</evidence>
<organism evidence="2 3">
    <name type="scientific">Eumeta variegata</name>
    <name type="common">Bagworm moth</name>
    <name type="synonym">Eumeta japonica</name>
    <dbReference type="NCBI Taxonomy" id="151549"/>
    <lineage>
        <taxon>Eukaryota</taxon>
        <taxon>Metazoa</taxon>
        <taxon>Ecdysozoa</taxon>
        <taxon>Arthropoda</taxon>
        <taxon>Hexapoda</taxon>
        <taxon>Insecta</taxon>
        <taxon>Pterygota</taxon>
        <taxon>Neoptera</taxon>
        <taxon>Endopterygota</taxon>
        <taxon>Lepidoptera</taxon>
        <taxon>Glossata</taxon>
        <taxon>Ditrysia</taxon>
        <taxon>Tineoidea</taxon>
        <taxon>Psychidae</taxon>
        <taxon>Oiketicinae</taxon>
        <taxon>Eumeta</taxon>
    </lineage>
</organism>
<comment type="caution">
    <text evidence="2">The sequence shown here is derived from an EMBL/GenBank/DDBJ whole genome shotgun (WGS) entry which is preliminary data.</text>
</comment>
<sequence length="123" mass="13937">MDKPIHIQGPLGGERGRQTNGSGRRGARVKPQLSGSRRNYASLRYLISAEQPRFLLQICREKGGSVKYLRKWQGAGGEGVRMKRQAVKCSERLSARDPARDRRRARVRGPILSRHTRLRMCGN</sequence>
<proteinExistence type="predicted"/>
<accession>A0A4C1ZC20</accession>